<protein>
    <submittedName>
        <fullName evidence="1">YolD-like family protein</fullName>
    </submittedName>
</protein>
<dbReference type="EMBL" id="PZFQ01000005">
    <property type="protein sequence ID" value="PTI77088.1"/>
    <property type="molecule type" value="Genomic_DNA"/>
</dbReference>
<reference evidence="1 2" key="1">
    <citation type="journal article" date="2016" name="Front. Microbiol.">
        <title>Comprehensive Phylogenetic Analysis of Bovine Non-aureus Staphylococci Species Based on Whole-Genome Sequencing.</title>
        <authorList>
            <person name="Naushad S."/>
            <person name="Barkema H.W."/>
            <person name="Luby C."/>
            <person name="Condas L.A."/>
            <person name="Nobrega D.B."/>
            <person name="Carson D.A."/>
            <person name="De Buck J."/>
        </authorList>
    </citation>
    <scope>NUCLEOTIDE SEQUENCE [LARGE SCALE GENOMIC DNA]</scope>
    <source>
        <strain evidence="1 2">SNUC 1231</strain>
    </source>
</reference>
<organism evidence="1 2">
    <name type="scientific">Staphylococcus succinus</name>
    <dbReference type="NCBI Taxonomy" id="61015"/>
    <lineage>
        <taxon>Bacteria</taxon>
        <taxon>Bacillati</taxon>
        <taxon>Bacillota</taxon>
        <taxon>Bacilli</taxon>
        <taxon>Bacillales</taxon>
        <taxon>Staphylococcaceae</taxon>
        <taxon>Staphylococcus</taxon>
    </lineage>
</organism>
<dbReference type="PANTHER" id="PTHR40051:SF1">
    <property type="entry name" value="YOLD-LIKE FAMILY PROTEIN"/>
    <property type="match status" value="1"/>
</dbReference>
<sequence length="152" mass="18000">MFYIESEVIFMMPNPNAPDEYKYETDYRKIPSEYLNPRIPKGRGKIKWAPFATLPEQFETIQQFIIDQNKIGRPTLSDDQLNELNFQLHQALHTEQYVHIEYYQSGWLETMMVQVKRIDMTHMVLKGRNISDNSSIQLSLLDITKITQDNIQ</sequence>
<name>A0A9Q6HQJ2_9STAP</name>
<gene>
    <name evidence="1" type="ORF">BU058_02220</name>
</gene>
<dbReference type="PANTHER" id="PTHR40051">
    <property type="entry name" value="IG HYPOTHETICAL 15966"/>
    <property type="match status" value="1"/>
</dbReference>
<accession>A0A9Q6HQJ2</accession>
<dbReference type="Pfam" id="PF08863">
    <property type="entry name" value="YolD"/>
    <property type="match status" value="1"/>
</dbReference>
<comment type="caution">
    <text evidence="1">The sequence shown here is derived from an EMBL/GenBank/DDBJ whole genome shotgun (WGS) entry which is preliminary data.</text>
</comment>
<evidence type="ECO:0000313" key="1">
    <source>
        <dbReference type="EMBL" id="PTI77088.1"/>
    </source>
</evidence>
<dbReference type="InterPro" id="IPR014962">
    <property type="entry name" value="YolD"/>
</dbReference>
<dbReference type="AlphaFoldDB" id="A0A9Q6HQJ2"/>
<proteinExistence type="predicted"/>
<dbReference type="Proteomes" id="UP000241960">
    <property type="component" value="Unassembled WGS sequence"/>
</dbReference>
<evidence type="ECO:0000313" key="2">
    <source>
        <dbReference type="Proteomes" id="UP000241960"/>
    </source>
</evidence>